<feature type="transmembrane region" description="Helical" evidence="1">
    <location>
        <begin position="115"/>
        <end position="136"/>
    </location>
</feature>
<name>A0A1V9YTU7_9STRA</name>
<keyword evidence="1" id="KW-1133">Transmembrane helix</keyword>
<reference evidence="2 3" key="1">
    <citation type="journal article" date="2014" name="Genome Biol. Evol.">
        <title>The secreted proteins of Achlya hypogyna and Thraustotheca clavata identify the ancestral oomycete secretome and reveal gene acquisitions by horizontal gene transfer.</title>
        <authorList>
            <person name="Misner I."/>
            <person name="Blouin N."/>
            <person name="Leonard G."/>
            <person name="Richards T.A."/>
            <person name="Lane C.E."/>
        </authorList>
    </citation>
    <scope>NUCLEOTIDE SEQUENCE [LARGE SCALE GENOMIC DNA]</scope>
    <source>
        <strain evidence="2 3">ATCC 34112</strain>
    </source>
</reference>
<dbReference type="Proteomes" id="UP000243217">
    <property type="component" value="Unassembled WGS sequence"/>
</dbReference>
<gene>
    <name evidence="2" type="ORF">THRCLA_22768</name>
</gene>
<evidence type="ECO:0000313" key="3">
    <source>
        <dbReference type="Proteomes" id="UP000243217"/>
    </source>
</evidence>
<protein>
    <submittedName>
        <fullName evidence="2">CRN domain-containing protein-containing protein</fullName>
    </submittedName>
</protein>
<feature type="transmembrane region" description="Helical" evidence="1">
    <location>
        <begin position="63"/>
        <end position="84"/>
    </location>
</feature>
<keyword evidence="3" id="KW-1185">Reference proteome</keyword>
<proteinExistence type="predicted"/>
<evidence type="ECO:0000313" key="2">
    <source>
        <dbReference type="EMBL" id="OQR88993.1"/>
    </source>
</evidence>
<keyword evidence="1" id="KW-0472">Membrane</keyword>
<accession>A0A1V9YTU7</accession>
<evidence type="ECO:0000256" key="1">
    <source>
        <dbReference type="SAM" id="Phobius"/>
    </source>
</evidence>
<dbReference type="AlphaFoldDB" id="A0A1V9YTU7"/>
<comment type="caution">
    <text evidence="2">The sequence shown here is derived from an EMBL/GenBank/DDBJ whole genome shotgun (WGS) entry which is preliminary data.</text>
</comment>
<dbReference type="EMBL" id="JNBS01002912">
    <property type="protein sequence ID" value="OQR88993.1"/>
    <property type="molecule type" value="Genomic_DNA"/>
</dbReference>
<organism evidence="2 3">
    <name type="scientific">Thraustotheca clavata</name>
    <dbReference type="NCBI Taxonomy" id="74557"/>
    <lineage>
        <taxon>Eukaryota</taxon>
        <taxon>Sar</taxon>
        <taxon>Stramenopiles</taxon>
        <taxon>Oomycota</taxon>
        <taxon>Saprolegniomycetes</taxon>
        <taxon>Saprolegniales</taxon>
        <taxon>Achlyaceae</taxon>
        <taxon>Thraustotheca</taxon>
    </lineage>
</organism>
<sequence length="162" mass="17969">MKQKWYELVSSSVAEFGNNKDNVLNVQVPQCIDNRPHYFIIIIGVFFEPTLAVTCDHNLMEEIILLLAILIGILQFSNCLFLHGNDLVLASFQLGIQNNLGLTKAFCNTVSKEHAMYLCPTFAGDSGAAIVLLLIIKHRLTDVEQYLDNIGQAEGCSALLVK</sequence>
<dbReference type="OrthoDB" id="74600at2759"/>
<keyword evidence="1" id="KW-0812">Transmembrane</keyword>